<sequence>MHNTRSGASMIQEEFEELVTRRVAEEIEAREAAINLEPLNKNEYKQEGENGGNGDGAINGFVESLPETI</sequence>
<protein>
    <submittedName>
        <fullName evidence="2">Uncharacterized protein</fullName>
    </submittedName>
</protein>
<evidence type="ECO:0000313" key="2">
    <source>
        <dbReference type="EMBL" id="GEU54561.1"/>
    </source>
</evidence>
<reference evidence="2" key="1">
    <citation type="journal article" date="2019" name="Sci. Rep.">
        <title>Draft genome of Tanacetum cinerariifolium, the natural source of mosquito coil.</title>
        <authorList>
            <person name="Yamashiro T."/>
            <person name="Shiraishi A."/>
            <person name="Satake H."/>
            <person name="Nakayama K."/>
        </authorList>
    </citation>
    <scope>NUCLEOTIDE SEQUENCE</scope>
</reference>
<name>A0A6L2KY16_TANCI</name>
<accession>A0A6L2KY16</accession>
<proteinExistence type="predicted"/>
<dbReference type="EMBL" id="BKCJ010003350">
    <property type="protein sequence ID" value="GEU54561.1"/>
    <property type="molecule type" value="Genomic_DNA"/>
</dbReference>
<organism evidence="2">
    <name type="scientific">Tanacetum cinerariifolium</name>
    <name type="common">Dalmatian daisy</name>
    <name type="synonym">Chrysanthemum cinerariifolium</name>
    <dbReference type="NCBI Taxonomy" id="118510"/>
    <lineage>
        <taxon>Eukaryota</taxon>
        <taxon>Viridiplantae</taxon>
        <taxon>Streptophyta</taxon>
        <taxon>Embryophyta</taxon>
        <taxon>Tracheophyta</taxon>
        <taxon>Spermatophyta</taxon>
        <taxon>Magnoliopsida</taxon>
        <taxon>eudicotyledons</taxon>
        <taxon>Gunneridae</taxon>
        <taxon>Pentapetalae</taxon>
        <taxon>asterids</taxon>
        <taxon>campanulids</taxon>
        <taxon>Asterales</taxon>
        <taxon>Asteraceae</taxon>
        <taxon>Asteroideae</taxon>
        <taxon>Anthemideae</taxon>
        <taxon>Anthemidinae</taxon>
        <taxon>Tanacetum</taxon>
    </lineage>
</organism>
<dbReference type="AlphaFoldDB" id="A0A6L2KY16"/>
<gene>
    <name evidence="2" type="ORF">Tci_026539</name>
</gene>
<feature type="region of interest" description="Disordered" evidence="1">
    <location>
        <begin position="40"/>
        <end position="69"/>
    </location>
</feature>
<evidence type="ECO:0000256" key="1">
    <source>
        <dbReference type="SAM" id="MobiDB-lite"/>
    </source>
</evidence>
<comment type="caution">
    <text evidence="2">The sequence shown here is derived from an EMBL/GenBank/DDBJ whole genome shotgun (WGS) entry which is preliminary data.</text>
</comment>